<protein>
    <submittedName>
        <fullName evidence="2">Uncharacterized protein</fullName>
    </submittedName>
</protein>
<feature type="compositionally biased region" description="Polar residues" evidence="1">
    <location>
        <begin position="35"/>
        <end position="47"/>
    </location>
</feature>
<dbReference type="AlphaFoldDB" id="A0A4Q9N1D1"/>
<sequence length="101" mass="11149">MAEDVAEREIDDETLPSPGSSIGQWVTFPAFGTPTKAQSFSAPTATRRSPRSAKSGGTPVLDARRRFRGLHGLLRSRGHVGATRVRLQCHHHRRSFCIPTR</sequence>
<gene>
    <name evidence="2" type="ORF">BD311DRAFT_619669</name>
</gene>
<organism evidence="2">
    <name type="scientific">Dichomitus squalens</name>
    <dbReference type="NCBI Taxonomy" id="114155"/>
    <lineage>
        <taxon>Eukaryota</taxon>
        <taxon>Fungi</taxon>
        <taxon>Dikarya</taxon>
        <taxon>Basidiomycota</taxon>
        <taxon>Agaricomycotina</taxon>
        <taxon>Agaricomycetes</taxon>
        <taxon>Polyporales</taxon>
        <taxon>Polyporaceae</taxon>
        <taxon>Dichomitus</taxon>
    </lineage>
</organism>
<dbReference type="EMBL" id="ML143389">
    <property type="protein sequence ID" value="TBU34269.1"/>
    <property type="molecule type" value="Genomic_DNA"/>
</dbReference>
<dbReference type="Proteomes" id="UP000292957">
    <property type="component" value="Unassembled WGS sequence"/>
</dbReference>
<name>A0A4Q9N1D1_9APHY</name>
<accession>A0A4Q9N1D1</accession>
<evidence type="ECO:0000313" key="2">
    <source>
        <dbReference type="EMBL" id="TBU34269.1"/>
    </source>
</evidence>
<feature type="non-terminal residue" evidence="2">
    <location>
        <position position="101"/>
    </location>
</feature>
<proteinExistence type="predicted"/>
<evidence type="ECO:0000256" key="1">
    <source>
        <dbReference type="SAM" id="MobiDB-lite"/>
    </source>
</evidence>
<feature type="region of interest" description="Disordered" evidence="1">
    <location>
        <begin position="1"/>
        <end position="61"/>
    </location>
</feature>
<reference evidence="2" key="1">
    <citation type="submission" date="2019-01" db="EMBL/GenBank/DDBJ databases">
        <title>Draft genome sequences of three monokaryotic isolates of the white-rot basidiomycete fungus Dichomitus squalens.</title>
        <authorList>
            <consortium name="DOE Joint Genome Institute"/>
            <person name="Lopez S.C."/>
            <person name="Andreopoulos B."/>
            <person name="Pangilinan J."/>
            <person name="Lipzen A."/>
            <person name="Riley R."/>
            <person name="Ahrendt S."/>
            <person name="Ng V."/>
            <person name="Barry K."/>
            <person name="Daum C."/>
            <person name="Grigoriev I.V."/>
            <person name="Hilden K.S."/>
            <person name="Makela M.R."/>
            <person name="de Vries R.P."/>
        </authorList>
    </citation>
    <scope>NUCLEOTIDE SEQUENCE [LARGE SCALE GENOMIC DNA]</scope>
    <source>
        <strain evidence="2">OM18370.1</strain>
    </source>
</reference>